<reference evidence="2" key="1">
    <citation type="submission" date="2024-07" db="EMBL/GenBank/DDBJ databases">
        <title>Halotolerant mesophilic bacterium Ornithinibacillus sp. 4-3, sp. nov., isolated from soil.</title>
        <authorList>
            <person name="Sidarenka A.V."/>
            <person name="Guliayeva D.E."/>
            <person name="Leanovich S.I."/>
            <person name="Hileuskaya K.S."/>
            <person name="Akhremchuk A.E."/>
            <person name="Sikolenko M.A."/>
            <person name="Valentovich L.N."/>
        </authorList>
    </citation>
    <scope>NUCLEOTIDE SEQUENCE</scope>
    <source>
        <strain evidence="2">4-3</strain>
    </source>
</reference>
<dbReference type="SUPFAM" id="SSF53335">
    <property type="entry name" value="S-adenosyl-L-methionine-dependent methyltransferases"/>
    <property type="match status" value="1"/>
</dbReference>
<dbReference type="RefSeq" id="WP_368651912.1">
    <property type="nucleotide sequence ID" value="NZ_CP162599.1"/>
</dbReference>
<evidence type="ECO:0000313" key="2">
    <source>
        <dbReference type="EMBL" id="XDK31184.1"/>
    </source>
</evidence>
<dbReference type="EMBL" id="CP162599">
    <property type="protein sequence ID" value="XDK31184.1"/>
    <property type="molecule type" value="Genomic_DNA"/>
</dbReference>
<accession>A0AB39HLP9</accession>
<dbReference type="PANTHER" id="PTHR43460:SF1">
    <property type="entry name" value="METHYLTRANSFERASE TYPE 11 DOMAIN-CONTAINING PROTEIN"/>
    <property type="match status" value="1"/>
</dbReference>
<sequence>MNINVLKNEWIKYEEVKFEGWDFSCIQDDWENETLPWNYAEIVNRYLSSDLKLLDMGTGGGEFLLSLNHPYEKTSVTEGWQPNIELLKRVLVPLGINLATIGEDGIIDYGDNSFDIIINRHESFDVNEVKRVLKPNGIFITQQVGGENGNRLSNMLIPGFQPKYRTLNLRNTQCELECSNFEIVFANEYFPYQKFFNMKALIYYVKVIEWEFPEFNVMNNFEQLLNAYKELTLNGYILNYEHRFIIVAYNFIKQINPC</sequence>
<dbReference type="InterPro" id="IPR029063">
    <property type="entry name" value="SAM-dependent_MTases_sf"/>
</dbReference>
<dbReference type="PANTHER" id="PTHR43460">
    <property type="entry name" value="METHYLTRANSFERASE"/>
    <property type="match status" value="1"/>
</dbReference>
<keyword evidence="2" id="KW-0808">Transferase</keyword>
<feature type="domain" description="Methyltransferase type 11" evidence="1">
    <location>
        <begin position="54"/>
        <end position="140"/>
    </location>
</feature>
<dbReference type="Pfam" id="PF08241">
    <property type="entry name" value="Methyltransf_11"/>
    <property type="match status" value="1"/>
</dbReference>
<dbReference type="AlphaFoldDB" id="A0AB39HLP9"/>
<dbReference type="GO" id="GO:0032259">
    <property type="term" value="P:methylation"/>
    <property type="evidence" value="ECO:0007669"/>
    <property type="project" value="UniProtKB-KW"/>
</dbReference>
<dbReference type="InterPro" id="IPR013216">
    <property type="entry name" value="Methyltransf_11"/>
</dbReference>
<name>A0AB39HLP9_9BACI</name>
<dbReference type="InterPro" id="IPR052939">
    <property type="entry name" value="23S_rRNA_MeTrnsfrase_RlmA"/>
</dbReference>
<evidence type="ECO:0000259" key="1">
    <source>
        <dbReference type="Pfam" id="PF08241"/>
    </source>
</evidence>
<protein>
    <submittedName>
        <fullName evidence="2">Methyltransferase domain-containing protein</fullName>
    </submittedName>
</protein>
<proteinExistence type="predicted"/>
<dbReference type="Gene3D" id="3.40.50.150">
    <property type="entry name" value="Vaccinia Virus protein VP39"/>
    <property type="match status" value="1"/>
</dbReference>
<gene>
    <name evidence="2" type="ORF">AB4Y30_09020</name>
</gene>
<organism evidence="2">
    <name type="scientific">Ornithinibacillus sp. 4-3</name>
    <dbReference type="NCBI Taxonomy" id="3231488"/>
    <lineage>
        <taxon>Bacteria</taxon>
        <taxon>Bacillati</taxon>
        <taxon>Bacillota</taxon>
        <taxon>Bacilli</taxon>
        <taxon>Bacillales</taxon>
        <taxon>Bacillaceae</taxon>
        <taxon>Ornithinibacillus</taxon>
    </lineage>
</organism>
<dbReference type="CDD" id="cd02440">
    <property type="entry name" value="AdoMet_MTases"/>
    <property type="match status" value="1"/>
</dbReference>
<keyword evidence="2" id="KW-0489">Methyltransferase</keyword>
<dbReference type="GO" id="GO:0008757">
    <property type="term" value="F:S-adenosylmethionine-dependent methyltransferase activity"/>
    <property type="evidence" value="ECO:0007669"/>
    <property type="project" value="InterPro"/>
</dbReference>